<keyword evidence="1" id="KW-1133">Transmembrane helix</keyword>
<feature type="transmembrane region" description="Helical" evidence="1">
    <location>
        <begin position="54"/>
        <end position="75"/>
    </location>
</feature>
<organism evidence="2 3">
    <name type="scientific">Candidatus Sungbacteria bacterium RIFCSPHIGHO2_01_FULL_47_32</name>
    <dbReference type="NCBI Taxonomy" id="1802264"/>
    <lineage>
        <taxon>Bacteria</taxon>
        <taxon>Candidatus Sungiibacteriota</taxon>
    </lineage>
</organism>
<dbReference type="EMBL" id="MHQC01000046">
    <property type="protein sequence ID" value="OGZ94010.1"/>
    <property type="molecule type" value="Genomic_DNA"/>
</dbReference>
<gene>
    <name evidence="2" type="ORF">A2633_01040</name>
</gene>
<evidence type="ECO:0000256" key="1">
    <source>
        <dbReference type="SAM" id="Phobius"/>
    </source>
</evidence>
<evidence type="ECO:0000313" key="2">
    <source>
        <dbReference type="EMBL" id="OGZ94010.1"/>
    </source>
</evidence>
<keyword evidence="1" id="KW-0812">Transmembrane</keyword>
<name>A0A1G2K697_9BACT</name>
<comment type="caution">
    <text evidence="2">The sequence shown here is derived from an EMBL/GenBank/DDBJ whole genome shotgun (WGS) entry which is preliminary data.</text>
</comment>
<reference evidence="2 3" key="1">
    <citation type="journal article" date="2016" name="Nat. Commun.">
        <title>Thousands of microbial genomes shed light on interconnected biogeochemical processes in an aquifer system.</title>
        <authorList>
            <person name="Anantharaman K."/>
            <person name="Brown C.T."/>
            <person name="Hug L.A."/>
            <person name="Sharon I."/>
            <person name="Castelle C.J."/>
            <person name="Probst A.J."/>
            <person name="Thomas B.C."/>
            <person name="Singh A."/>
            <person name="Wilkins M.J."/>
            <person name="Karaoz U."/>
            <person name="Brodie E.L."/>
            <person name="Williams K.H."/>
            <person name="Hubbard S.S."/>
            <person name="Banfield J.F."/>
        </authorList>
    </citation>
    <scope>NUCLEOTIDE SEQUENCE [LARGE SCALE GENOMIC DNA]</scope>
</reference>
<feature type="transmembrane region" description="Helical" evidence="1">
    <location>
        <begin position="115"/>
        <end position="137"/>
    </location>
</feature>
<proteinExistence type="predicted"/>
<feature type="transmembrane region" description="Helical" evidence="1">
    <location>
        <begin position="87"/>
        <end position="109"/>
    </location>
</feature>
<evidence type="ECO:0000313" key="3">
    <source>
        <dbReference type="Proteomes" id="UP000177152"/>
    </source>
</evidence>
<protein>
    <submittedName>
        <fullName evidence="2">Uncharacterized protein</fullName>
    </submittedName>
</protein>
<keyword evidence="1" id="KW-0472">Membrane</keyword>
<accession>A0A1G2K697</accession>
<dbReference type="Proteomes" id="UP000177152">
    <property type="component" value="Unassembled WGS sequence"/>
</dbReference>
<dbReference type="AlphaFoldDB" id="A0A1G2K697"/>
<sequence length="149" mass="16060">MRLTRFQKFVLIGFLFSIALLELGDVGGNLYQLFGATAANETAGVIVGLKPGDVPHNLVVIFLAFVIAASSLIAAKDIFREKFPFKSWQVLAISSAGYALFLLGLFLYGSYEKRVLGVAAVFYSLLALASLGIARLLKIKAEGKEQTGL</sequence>